<keyword evidence="4" id="KW-0408">Iron</keyword>
<evidence type="ECO:0000256" key="5">
    <source>
        <dbReference type="ARBA" id="ARBA00023014"/>
    </source>
</evidence>
<dbReference type="GO" id="GO:0051536">
    <property type="term" value="F:iron-sulfur cluster binding"/>
    <property type="evidence" value="ECO:0007669"/>
    <property type="project" value="UniProtKB-KW"/>
</dbReference>
<dbReference type="STRING" id="1433126.BN938_2169"/>
<dbReference type="EMBL" id="HG934468">
    <property type="protein sequence ID" value="CDN32242.1"/>
    <property type="molecule type" value="Genomic_DNA"/>
</dbReference>
<dbReference type="Pfam" id="PF04055">
    <property type="entry name" value="Radical_SAM"/>
    <property type="match status" value="1"/>
</dbReference>
<dbReference type="PANTHER" id="PTHR43409">
    <property type="entry name" value="ANAEROBIC MAGNESIUM-PROTOPORPHYRIN IX MONOMETHYL ESTER CYCLASE-RELATED"/>
    <property type="match status" value="1"/>
</dbReference>
<comment type="cofactor">
    <cofactor evidence="1">
        <name>[4Fe-4S] cluster</name>
        <dbReference type="ChEBI" id="CHEBI:49883"/>
    </cofactor>
</comment>
<sequence>MKILLITPPFVQLNCPYPATTQLTGAMRAHGYDCVQYDLSIESALGIFSERFLAGESGLDAVVRFLQGRDNTLATRITNGNLLPDSTVYSIEELDWAFGSSGTLDRAKHIATLYIKKLAAKIRDEITPHFDIIRYGEQIALAAAEFDEIIEAIKETNRITELIISLLRDKLHHEKPTIVGFTVPFPGCLISALQCAKYIKENHPDIRIVMGGGYVNTELRTISDKRIFDYIDYLCFDDGELPLLRIVQGGDLVRTMTRDKMSFEPCFEKFEPVPDFTGIDPSRYLSFAELANPMHRLWSDGFWNKITAAHGCYWAKCLFCDTSLDYICRYEPQSAARIVDSMERVMAQTGSSGFHFTDEALPPKLLKEIALEIIKRNLTLSYWGNIRFEKGYTTELCELLAQSGMVAASGGLEVASPRILSLINKGVTIEQARTAARNFTAAGIMVHTYLMYGFPEQTLQETIDSLDVVRNMFAAGEVQSAFWHRFARTVHSPLGEGCAQSNPFANNAVHTQEEYEYDIEGVGIVLRTATHNFMHGLGTEKSAHKWFRGVC</sequence>
<dbReference type="InterPro" id="IPR058240">
    <property type="entry name" value="rSAM_sf"/>
</dbReference>
<dbReference type="Gene3D" id="3.40.50.280">
    <property type="entry name" value="Cobalamin-binding domain"/>
    <property type="match status" value="1"/>
</dbReference>
<dbReference type="eggNOG" id="COG1032">
    <property type="taxonomic scope" value="Bacteria"/>
</dbReference>
<dbReference type="InterPro" id="IPR007197">
    <property type="entry name" value="rSAM"/>
</dbReference>
<evidence type="ECO:0000313" key="7">
    <source>
        <dbReference type="EMBL" id="CDN32242.1"/>
    </source>
</evidence>
<organism evidence="7 8">
    <name type="scientific">Mucinivorans hirudinis</name>
    <dbReference type="NCBI Taxonomy" id="1433126"/>
    <lineage>
        <taxon>Bacteria</taxon>
        <taxon>Pseudomonadati</taxon>
        <taxon>Bacteroidota</taxon>
        <taxon>Bacteroidia</taxon>
        <taxon>Bacteroidales</taxon>
        <taxon>Rikenellaceae</taxon>
        <taxon>Mucinivorans</taxon>
    </lineage>
</organism>
<evidence type="ECO:0000256" key="2">
    <source>
        <dbReference type="ARBA" id="ARBA00022691"/>
    </source>
</evidence>
<dbReference type="PANTHER" id="PTHR43409:SF7">
    <property type="entry name" value="BLL1977 PROTEIN"/>
    <property type="match status" value="1"/>
</dbReference>
<dbReference type="SFLD" id="SFLDS00029">
    <property type="entry name" value="Radical_SAM"/>
    <property type="match status" value="1"/>
</dbReference>
<proteinExistence type="predicted"/>
<keyword evidence="2" id="KW-0949">S-adenosyl-L-methionine</keyword>
<dbReference type="Proteomes" id="UP000027616">
    <property type="component" value="Chromosome I"/>
</dbReference>
<dbReference type="SMART" id="SM00729">
    <property type="entry name" value="Elp3"/>
    <property type="match status" value="1"/>
</dbReference>
<evidence type="ECO:0000259" key="6">
    <source>
        <dbReference type="PROSITE" id="PS51918"/>
    </source>
</evidence>
<dbReference type="SUPFAM" id="SSF102114">
    <property type="entry name" value="Radical SAM enzymes"/>
    <property type="match status" value="1"/>
</dbReference>
<feature type="domain" description="Radical SAM core" evidence="6">
    <location>
        <begin position="298"/>
        <end position="527"/>
    </location>
</feature>
<evidence type="ECO:0000256" key="3">
    <source>
        <dbReference type="ARBA" id="ARBA00022723"/>
    </source>
</evidence>
<dbReference type="PROSITE" id="PS51918">
    <property type="entry name" value="RADICAL_SAM"/>
    <property type="match status" value="1"/>
</dbReference>
<dbReference type="GO" id="GO:0046872">
    <property type="term" value="F:metal ion binding"/>
    <property type="evidence" value="ECO:0007669"/>
    <property type="project" value="UniProtKB-KW"/>
</dbReference>
<name>A0A060R9I1_9BACT</name>
<evidence type="ECO:0000256" key="4">
    <source>
        <dbReference type="ARBA" id="ARBA00023004"/>
    </source>
</evidence>
<evidence type="ECO:0000256" key="1">
    <source>
        <dbReference type="ARBA" id="ARBA00001966"/>
    </source>
</evidence>
<accession>A0A060R9I1</accession>
<keyword evidence="5" id="KW-0411">Iron-sulfur</keyword>
<dbReference type="AlphaFoldDB" id="A0A060R9I1"/>
<evidence type="ECO:0000313" key="8">
    <source>
        <dbReference type="Proteomes" id="UP000027616"/>
    </source>
</evidence>
<dbReference type="GO" id="GO:0003824">
    <property type="term" value="F:catalytic activity"/>
    <property type="evidence" value="ECO:0007669"/>
    <property type="project" value="InterPro"/>
</dbReference>
<dbReference type="InterPro" id="IPR051198">
    <property type="entry name" value="BchE-like"/>
</dbReference>
<dbReference type="HOGENOM" id="CLU_018720_0_0_10"/>
<keyword evidence="3" id="KW-0479">Metal-binding</keyword>
<dbReference type="GO" id="GO:0005829">
    <property type="term" value="C:cytosol"/>
    <property type="evidence" value="ECO:0007669"/>
    <property type="project" value="TreeGrafter"/>
</dbReference>
<keyword evidence="8" id="KW-1185">Reference proteome</keyword>
<protein>
    <recommendedName>
        <fullName evidence="6">Radical SAM core domain-containing protein</fullName>
    </recommendedName>
</protein>
<dbReference type="InterPro" id="IPR006638">
    <property type="entry name" value="Elp3/MiaA/NifB-like_rSAM"/>
</dbReference>
<dbReference type="Gene3D" id="3.20.20.70">
    <property type="entry name" value="Aldolase class I"/>
    <property type="match status" value="1"/>
</dbReference>
<dbReference type="KEGG" id="rbc:BN938_2169"/>
<gene>
    <name evidence="7" type="ORF">BN938_2169</name>
</gene>
<dbReference type="SFLD" id="SFLDG01082">
    <property type="entry name" value="B12-binding_domain_containing"/>
    <property type="match status" value="1"/>
</dbReference>
<reference evidence="7 8" key="1">
    <citation type="journal article" date="2015" name="Genome Announc.">
        <title>Complete Genome Sequence of the Novel Leech Symbiont Mucinivorans hirudinis M3T.</title>
        <authorList>
            <person name="Nelson M.C."/>
            <person name="Bomar L."/>
            <person name="Graf J."/>
        </authorList>
    </citation>
    <scope>NUCLEOTIDE SEQUENCE [LARGE SCALE GENOMIC DNA]</scope>
    <source>
        <strain evidence="8">M3</strain>
    </source>
</reference>
<dbReference type="InterPro" id="IPR013785">
    <property type="entry name" value="Aldolase_TIM"/>
</dbReference>
<dbReference type="OrthoDB" id="9801424at2"/>